<evidence type="ECO:0000313" key="3">
    <source>
        <dbReference type="EMBL" id="THU91264.1"/>
    </source>
</evidence>
<keyword evidence="2" id="KW-1133">Transmembrane helix</keyword>
<feature type="region of interest" description="Disordered" evidence="1">
    <location>
        <begin position="49"/>
        <end position="76"/>
    </location>
</feature>
<feature type="region of interest" description="Disordered" evidence="1">
    <location>
        <begin position="135"/>
        <end position="158"/>
    </location>
</feature>
<proteinExistence type="predicted"/>
<keyword evidence="2" id="KW-0472">Membrane</keyword>
<evidence type="ECO:0000256" key="1">
    <source>
        <dbReference type="SAM" id="MobiDB-lite"/>
    </source>
</evidence>
<feature type="transmembrane region" description="Helical" evidence="2">
    <location>
        <begin position="250"/>
        <end position="271"/>
    </location>
</feature>
<reference evidence="3 4" key="1">
    <citation type="journal article" date="2019" name="Nat. Ecol. Evol.">
        <title>Megaphylogeny resolves global patterns of mushroom evolution.</title>
        <authorList>
            <person name="Varga T."/>
            <person name="Krizsan K."/>
            <person name="Foldi C."/>
            <person name="Dima B."/>
            <person name="Sanchez-Garcia M."/>
            <person name="Sanchez-Ramirez S."/>
            <person name="Szollosi G.J."/>
            <person name="Szarkandi J.G."/>
            <person name="Papp V."/>
            <person name="Albert L."/>
            <person name="Andreopoulos W."/>
            <person name="Angelini C."/>
            <person name="Antonin V."/>
            <person name="Barry K.W."/>
            <person name="Bougher N.L."/>
            <person name="Buchanan P."/>
            <person name="Buyck B."/>
            <person name="Bense V."/>
            <person name="Catcheside P."/>
            <person name="Chovatia M."/>
            <person name="Cooper J."/>
            <person name="Damon W."/>
            <person name="Desjardin D."/>
            <person name="Finy P."/>
            <person name="Geml J."/>
            <person name="Haridas S."/>
            <person name="Hughes K."/>
            <person name="Justo A."/>
            <person name="Karasinski D."/>
            <person name="Kautmanova I."/>
            <person name="Kiss B."/>
            <person name="Kocsube S."/>
            <person name="Kotiranta H."/>
            <person name="LaButti K.M."/>
            <person name="Lechner B.E."/>
            <person name="Liimatainen K."/>
            <person name="Lipzen A."/>
            <person name="Lukacs Z."/>
            <person name="Mihaltcheva S."/>
            <person name="Morgado L.N."/>
            <person name="Niskanen T."/>
            <person name="Noordeloos M.E."/>
            <person name="Ohm R.A."/>
            <person name="Ortiz-Santana B."/>
            <person name="Ovrebo C."/>
            <person name="Racz N."/>
            <person name="Riley R."/>
            <person name="Savchenko A."/>
            <person name="Shiryaev A."/>
            <person name="Soop K."/>
            <person name="Spirin V."/>
            <person name="Szebenyi C."/>
            <person name="Tomsovsky M."/>
            <person name="Tulloss R.E."/>
            <person name="Uehling J."/>
            <person name="Grigoriev I.V."/>
            <person name="Vagvolgyi C."/>
            <person name="Papp T."/>
            <person name="Martin F.M."/>
            <person name="Miettinen O."/>
            <person name="Hibbett D.S."/>
            <person name="Nagy L.G."/>
        </authorList>
    </citation>
    <scope>NUCLEOTIDE SEQUENCE [LARGE SCALE GENOMIC DNA]</scope>
    <source>
        <strain evidence="3 4">CBS 962.96</strain>
    </source>
</reference>
<sequence length="295" mass="30595">MDDLRNSDTPSLGPISITKRFFIVGDLPGDAYTIAFDLGTRLDGGLNPHATSSADNTNTASAADTTSDSPGTTATTDLPEIAASTVFDGNGGAFTVASILGTLFDGRLNPPATSSVDTTNSVSDDALTDDILNHTSGVDTTSDSPGTIATTDSPGATATTDLLSDVAEHTNPDLSSTTREILVTSTISPQPGQTATSEVVIIISTTVEPISQSQVPTPQDSDDSTLATSTGGDQQSSNLTGASFFNNKPAFIGTFTVIGIMFLAFMGFLVIKFLRKRKIFTSTAEKGQMYEVVDN</sequence>
<name>A0A4S8LPL4_DENBC</name>
<dbReference type="Proteomes" id="UP000297245">
    <property type="component" value="Unassembled WGS sequence"/>
</dbReference>
<feature type="compositionally biased region" description="Low complexity" evidence="1">
    <location>
        <begin position="50"/>
        <end position="76"/>
    </location>
</feature>
<evidence type="ECO:0000313" key="4">
    <source>
        <dbReference type="Proteomes" id="UP000297245"/>
    </source>
</evidence>
<accession>A0A4S8LPL4</accession>
<gene>
    <name evidence="3" type="ORF">K435DRAFT_801415</name>
</gene>
<feature type="region of interest" description="Disordered" evidence="1">
    <location>
        <begin position="210"/>
        <end position="234"/>
    </location>
</feature>
<dbReference type="EMBL" id="ML179311">
    <property type="protein sequence ID" value="THU91264.1"/>
    <property type="molecule type" value="Genomic_DNA"/>
</dbReference>
<protein>
    <submittedName>
        <fullName evidence="3">Uncharacterized protein</fullName>
    </submittedName>
</protein>
<keyword evidence="4" id="KW-1185">Reference proteome</keyword>
<organism evidence="3 4">
    <name type="scientific">Dendrothele bispora (strain CBS 962.96)</name>
    <dbReference type="NCBI Taxonomy" id="1314807"/>
    <lineage>
        <taxon>Eukaryota</taxon>
        <taxon>Fungi</taxon>
        <taxon>Dikarya</taxon>
        <taxon>Basidiomycota</taxon>
        <taxon>Agaricomycotina</taxon>
        <taxon>Agaricomycetes</taxon>
        <taxon>Agaricomycetidae</taxon>
        <taxon>Agaricales</taxon>
        <taxon>Agaricales incertae sedis</taxon>
        <taxon>Dendrothele</taxon>
    </lineage>
</organism>
<dbReference type="AlphaFoldDB" id="A0A4S8LPL4"/>
<evidence type="ECO:0000256" key="2">
    <source>
        <dbReference type="SAM" id="Phobius"/>
    </source>
</evidence>
<keyword evidence="2" id="KW-0812">Transmembrane</keyword>